<accession>L0GY08</accession>
<evidence type="ECO:0000256" key="2">
    <source>
        <dbReference type="SAM" id="SignalP"/>
    </source>
</evidence>
<proteinExistence type="predicted"/>
<evidence type="ECO:0000313" key="3">
    <source>
        <dbReference type="EMBL" id="AGA90265.1"/>
    </source>
</evidence>
<evidence type="ECO:0000313" key="4">
    <source>
        <dbReference type="Proteomes" id="UP000010816"/>
    </source>
</evidence>
<feature type="signal peptide" evidence="2">
    <location>
        <begin position="1"/>
        <end position="19"/>
    </location>
</feature>
<organism evidence="3 4">
    <name type="scientific">Thioflavicoccus mobilis 8321</name>
    <dbReference type="NCBI Taxonomy" id="765912"/>
    <lineage>
        <taxon>Bacteria</taxon>
        <taxon>Pseudomonadati</taxon>
        <taxon>Pseudomonadota</taxon>
        <taxon>Gammaproteobacteria</taxon>
        <taxon>Chromatiales</taxon>
        <taxon>Chromatiaceae</taxon>
        <taxon>Thioflavicoccus</taxon>
    </lineage>
</organism>
<sequence>MNGRAFLLLLITLSGGLTVGGCATQPTTVAEQPPDVRQLIVGKPQIRLPAARLAEVKSIALGAADSKGWTLVEDRADKVVLKRPMDPASPQAIALGANGGEEPIVEVTAYFVEEPGGVIVALTADALAKGPNQTMRRVDYTESYRADLKRSLQSLGETWAANRERVSAALAWHRSAAQSPEVPYPYGDPKAGLQGVPKDPLKAAWAEGTTLVDDLPAASAASDQAGDQPAPQSAAAGSESAPVVTPSGPSTDSARSAAATPTVSNSNLVALDQRPRTGMWAYYAEQFAITRGCALTDQGALLIEQRPDAEILDVPCRNLPAFRLRCHNGVCRSLE</sequence>
<dbReference type="eggNOG" id="ENOG502ZGAI">
    <property type="taxonomic scope" value="Bacteria"/>
</dbReference>
<keyword evidence="4" id="KW-1185">Reference proteome</keyword>
<feature type="compositionally biased region" description="Low complexity" evidence="1">
    <location>
        <begin position="219"/>
        <end position="232"/>
    </location>
</feature>
<feature type="chain" id="PRO_5003943131" description="Lipoprotein" evidence="2">
    <location>
        <begin position="20"/>
        <end position="335"/>
    </location>
</feature>
<dbReference type="AlphaFoldDB" id="L0GY08"/>
<keyword evidence="2" id="KW-0732">Signal</keyword>
<name>L0GY08_9GAMM</name>
<feature type="region of interest" description="Disordered" evidence="1">
    <location>
        <begin position="219"/>
        <end position="262"/>
    </location>
</feature>
<evidence type="ECO:0008006" key="5">
    <source>
        <dbReference type="Google" id="ProtNLM"/>
    </source>
</evidence>
<dbReference type="EMBL" id="CP003051">
    <property type="protein sequence ID" value="AGA90265.1"/>
    <property type="molecule type" value="Genomic_DNA"/>
</dbReference>
<dbReference type="PROSITE" id="PS51257">
    <property type="entry name" value="PROKAR_LIPOPROTEIN"/>
    <property type="match status" value="1"/>
</dbReference>
<dbReference type="OrthoDB" id="5765568at2"/>
<feature type="compositionally biased region" description="Polar residues" evidence="1">
    <location>
        <begin position="247"/>
        <end position="262"/>
    </location>
</feature>
<dbReference type="HOGENOM" id="CLU_849418_0_0_6"/>
<dbReference type="Proteomes" id="UP000010816">
    <property type="component" value="Chromosome"/>
</dbReference>
<dbReference type="KEGG" id="tmb:Thimo_1475"/>
<protein>
    <recommendedName>
        <fullName evidence="5">Lipoprotein</fullName>
    </recommendedName>
</protein>
<dbReference type="PATRIC" id="fig|765912.4.peg.1440"/>
<gene>
    <name evidence="3" type="ORF">Thimo_1475</name>
</gene>
<evidence type="ECO:0000256" key="1">
    <source>
        <dbReference type="SAM" id="MobiDB-lite"/>
    </source>
</evidence>
<dbReference type="STRING" id="765912.Thimo_1475"/>
<dbReference type="RefSeq" id="WP_015280407.1">
    <property type="nucleotide sequence ID" value="NC_019940.1"/>
</dbReference>
<reference evidence="3 4" key="1">
    <citation type="submission" date="2011-09" db="EMBL/GenBank/DDBJ databases">
        <title>Complete sequence of chromosome of Thioflavicoccus mobilis 8321.</title>
        <authorList>
            <consortium name="US DOE Joint Genome Institute"/>
            <person name="Lucas S."/>
            <person name="Han J."/>
            <person name="Lapidus A."/>
            <person name="Cheng J.-F."/>
            <person name="Goodwin L."/>
            <person name="Pitluck S."/>
            <person name="Peters L."/>
            <person name="Ovchinnikova G."/>
            <person name="Lu M."/>
            <person name="Detter J.C."/>
            <person name="Han C."/>
            <person name="Tapia R."/>
            <person name="Land M."/>
            <person name="Hauser L."/>
            <person name="Kyrpides N."/>
            <person name="Ivanova N."/>
            <person name="Pagani I."/>
            <person name="Vogl K."/>
            <person name="Liu Z."/>
            <person name="Imhoff J."/>
            <person name="Thiel V."/>
            <person name="Frigaard N.-U."/>
            <person name="Bryant D."/>
            <person name="Woyke T."/>
        </authorList>
    </citation>
    <scope>NUCLEOTIDE SEQUENCE [LARGE SCALE GENOMIC DNA]</scope>
    <source>
        <strain evidence="3 4">8321</strain>
    </source>
</reference>